<proteinExistence type="predicted"/>
<dbReference type="RefSeq" id="WP_188966240.1">
    <property type="nucleotide sequence ID" value="NZ_BMKW01000003.1"/>
</dbReference>
<dbReference type="Pfam" id="PF00903">
    <property type="entry name" value="Glyoxalase"/>
    <property type="match status" value="1"/>
</dbReference>
<dbReference type="InterPro" id="IPR029068">
    <property type="entry name" value="Glyas_Bleomycin-R_OHBP_Dase"/>
</dbReference>
<dbReference type="InterPro" id="IPR050383">
    <property type="entry name" value="GlyoxalaseI/FosfomycinResist"/>
</dbReference>
<accession>A0A917KCK2</accession>
<dbReference type="AlphaFoldDB" id="A0A917KCK2"/>
<dbReference type="EMBL" id="BMKW01000003">
    <property type="protein sequence ID" value="GGJ08257.1"/>
    <property type="molecule type" value="Genomic_DNA"/>
</dbReference>
<dbReference type="Proteomes" id="UP000661507">
    <property type="component" value="Unassembled WGS sequence"/>
</dbReference>
<evidence type="ECO:0000259" key="1">
    <source>
        <dbReference type="PROSITE" id="PS51819"/>
    </source>
</evidence>
<protein>
    <submittedName>
        <fullName evidence="2">Lactoylglutathione lyase</fullName>
    </submittedName>
</protein>
<dbReference type="InterPro" id="IPR037523">
    <property type="entry name" value="VOC_core"/>
</dbReference>
<dbReference type="InterPro" id="IPR004360">
    <property type="entry name" value="Glyas_Fos-R_dOase_dom"/>
</dbReference>
<gene>
    <name evidence="2" type="ORF">GCM10011320_14090</name>
</gene>
<organism evidence="2 3">
    <name type="scientific">Neoroseomonas lacus</name>
    <dbReference type="NCBI Taxonomy" id="287609"/>
    <lineage>
        <taxon>Bacteria</taxon>
        <taxon>Pseudomonadati</taxon>
        <taxon>Pseudomonadota</taxon>
        <taxon>Alphaproteobacteria</taxon>
        <taxon>Acetobacterales</taxon>
        <taxon>Acetobacteraceae</taxon>
        <taxon>Neoroseomonas</taxon>
    </lineage>
</organism>
<evidence type="ECO:0000313" key="3">
    <source>
        <dbReference type="Proteomes" id="UP000661507"/>
    </source>
</evidence>
<sequence length="128" mass="13614">MKLGYVIHYVPDVAATVAFYEKAFGLAPRFVHDSGTYAEMETGTTALAFAAEDMVADQGATFRRLRPDETPPAIEIALVTADVRAAYATAVAAGAVPLLPPKEKPWGQLVGYVRDLNGALVEICSPMG</sequence>
<keyword evidence="2" id="KW-0456">Lyase</keyword>
<reference evidence="2" key="2">
    <citation type="submission" date="2020-09" db="EMBL/GenBank/DDBJ databases">
        <authorList>
            <person name="Sun Q."/>
            <person name="Zhou Y."/>
        </authorList>
    </citation>
    <scope>NUCLEOTIDE SEQUENCE</scope>
    <source>
        <strain evidence="2">CGMCC 1.3617</strain>
    </source>
</reference>
<dbReference type="SUPFAM" id="SSF54593">
    <property type="entry name" value="Glyoxalase/Bleomycin resistance protein/Dihydroxybiphenyl dioxygenase"/>
    <property type="match status" value="1"/>
</dbReference>
<dbReference type="PROSITE" id="PS51819">
    <property type="entry name" value="VOC"/>
    <property type="match status" value="1"/>
</dbReference>
<feature type="domain" description="VOC" evidence="1">
    <location>
        <begin position="2"/>
        <end position="126"/>
    </location>
</feature>
<keyword evidence="3" id="KW-1185">Reference proteome</keyword>
<dbReference type="Gene3D" id="3.10.180.10">
    <property type="entry name" value="2,3-Dihydroxybiphenyl 1,2-Dioxygenase, domain 1"/>
    <property type="match status" value="1"/>
</dbReference>
<comment type="caution">
    <text evidence="2">The sequence shown here is derived from an EMBL/GenBank/DDBJ whole genome shotgun (WGS) entry which is preliminary data.</text>
</comment>
<dbReference type="PANTHER" id="PTHR21366">
    <property type="entry name" value="GLYOXALASE FAMILY PROTEIN"/>
    <property type="match status" value="1"/>
</dbReference>
<dbReference type="GO" id="GO:0016829">
    <property type="term" value="F:lyase activity"/>
    <property type="evidence" value="ECO:0007669"/>
    <property type="project" value="UniProtKB-KW"/>
</dbReference>
<reference evidence="2" key="1">
    <citation type="journal article" date="2014" name="Int. J. Syst. Evol. Microbiol.">
        <title>Complete genome sequence of Corynebacterium casei LMG S-19264T (=DSM 44701T), isolated from a smear-ripened cheese.</title>
        <authorList>
            <consortium name="US DOE Joint Genome Institute (JGI-PGF)"/>
            <person name="Walter F."/>
            <person name="Albersmeier A."/>
            <person name="Kalinowski J."/>
            <person name="Ruckert C."/>
        </authorList>
    </citation>
    <scope>NUCLEOTIDE SEQUENCE</scope>
    <source>
        <strain evidence="2">CGMCC 1.3617</strain>
    </source>
</reference>
<evidence type="ECO:0000313" key="2">
    <source>
        <dbReference type="EMBL" id="GGJ08257.1"/>
    </source>
</evidence>
<name>A0A917KCK2_9PROT</name>
<dbReference type="PANTHER" id="PTHR21366:SF22">
    <property type="entry name" value="VOC DOMAIN-CONTAINING PROTEIN"/>
    <property type="match status" value="1"/>
</dbReference>